<name>A0A131Z754_RHIAP</name>
<proteinExistence type="predicted"/>
<feature type="compositionally biased region" description="Basic and acidic residues" evidence="1">
    <location>
        <begin position="83"/>
        <end position="94"/>
    </location>
</feature>
<feature type="chain" id="PRO_5007286985" description="Evasin" evidence="2">
    <location>
        <begin position="20"/>
        <end position="94"/>
    </location>
</feature>
<evidence type="ECO:0000313" key="3">
    <source>
        <dbReference type="EMBL" id="JAP86652.1"/>
    </source>
</evidence>
<protein>
    <recommendedName>
        <fullName evidence="4">Evasin</fullName>
    </recommendedName>
</protein>
<evidence type="ECO:0000256" key="2">
    <source>
        <dbReference type="SAM" id="SignalP"/>
    </source>
</evidence>
<dbReference type="EMBL" id="GEDV01001905">
    <property type="protein sequence ID" value="JAP86652.1"/>
    <property type="molecule type" value="Transcribed_RNA"/>
</dbReference>
<evidence type="ECO:0000256" key="1">
    <source>
        <dbReference type="SAM" id="MobiDB-lite"/>
    </source>
</evidence>
<feature type="region of interest" description="Disordered" evidence="1">
    <location>
        <begin position="73"/>
        <end position="94"/>
    </location>
</feature>
<organism evidence="3">
    <name type="scientific">Rhipicephalus appendiculatus</name>
    <name type="common">Brown ear tick</name>
    <dbReference type="NCBI Taxonomy" id="34631"/>
    <lineage>
        <taxon>Eukaryota</taxon>
        <taxon>Metazoa</taxon>
        <taxon>Ecdysozoa</taxon>
        <taxon>Arthropoda</taxon>
        <taxon>Chelicerata</taxon>
        <taxon>Arachnida</taxon>
        <taxon>Acari</taxon>
        <taxon>Parasitiformes</taxon>
        <taxon>Ixodida</taxon>
        <taxon>Ixodoidea</taxon>
        <taxon>Ixodidae</taxon>
        <taxon>Rhipicephalinae</taxon>
        <taxon>Rhipicephalus</taxon>
        <taxon>Rhipicephalus</taxon>
    </lineage>
</organism>
<sequence length="94" mass="10169">MLVLVLIVFLSMNLQLCQGDVNSDQLMSTKAATDTGKCNQKCSKDVGCPEGCICGRLGDNVNGTCYDIGESAEYDYSSPNPDDIEKAKPIRKTE</sequence>
<dbReference type="AlphaFoldDB" id="A0A131Z754"/>
<accession>A0A131Z754</accession>
<evidence type="ECO:0008006" key="4">
    <source>
        <dbReference type="Google" id="ProtNLM"/>
    </source>
</evidence>
<keyword evidence="2" id="KW-0732">Signal</keyword>
<feature type="signal peptide" evidence="2">
    <location>
        <begin position="1"/>
        <end position="19"/>
    </location>
</feature>
<reference evidence="3" key="1">
    <citation type="journal article" date="2016" name="Ticks Tick Borne Dis.">
        <title>De novo assembly and annotation of the salivary gland transcriptome of Rhipicephalus appendiculatus male and female ticks during blood feeding.</title>
        <authorList>
            <person name="de Castro M.H."/>
            <person name="de Klerk D."/>
            <person name="Pienaar R."/>
            <person name="Latif A.A."/>
            <person name="Rees D.J."/>
            <person name="Mans B.J."/>
        </authorList>
    </citation>
    <scope>NUCLEOTIDE SEQUENCE</scope>
    <source>
        <tissue evidence="3">Salivary glands</tissue>
    </source>
</reference>